<evidence type="ECO:0000313" key="2">
    <source>
        <dbReference type="EMBL" id="UQC78362.1"/>
    </source>
</evidence>
<evidence type="ECO:0000256" key="1">
    <source>
        <dbReference type="SAM" id="MobiDB-lite"/>
    </source>
</evidence>
<dbReference type="KEGG" id="clup:CLUP02_03839"/>
<accession>A0A9Q8SKZ4</accession>
<name>A0A9Q8SKZ4_9PEZI</name>
<feature type="region of interest" description="Disordered" evidence="1">
    <location>
        <begin position="157"/>
        <end position="179"/>
    </location>
</feature>
<dbReference type="Proteomes" id="UP000830671">
    <property type="component" value="Chromosome 2"/>
</dbReference>
<sequence>MQSKACFVLRSSIADTTAHLCYGYYPLEDLAYSKYSTFYLVTIPRLPRFLSFSRDPRLTTPATKSDIHINRIHNAPLQRGRQPSRSRQQMGFVDPYGGPYALPPPLRPMDRHCQEYGILAPYFYFTAYSVRMIQIFSRDCFDCFSSSLKISYGYQTDQRPRVPPLRKQKGQDHFGGDAAGKSSTLIRTNELWLVGPAEIGDGSSTGSKPASSFGQTIADGRLSVSQLQLQTKPKRSRALDSCLSQTWNIDAAALLLCPYCSKIPSRRIWILSTPYQSLYKSRRKHSQ</sequence>
<dbReference type="GeneID" id="73337866"/>
<dbReference type="AlphaFoldDB" id="A0A9Q8SKZ4"/>
<protein>
    <submittedName>
        <fullName evidence="2">Uncharacterized protein</fullName>
    </submittedName>
</protein>
<reference evidence="2" key="1">
    <citation type="journal article" date="2021" name="Mol. Plant Microbe Interact.">
        <title>Complete Genome Sequence of the Plant-Pathogenic Fungus Colletotrichum lupini.</title>
        <authorList>
            <person name="Baroncelli R."/>
            <person name="Pensec F."/>
            <person name="Da Lio D."/>
            <person name="Boufleur T."/>
            <person name="Vicente I."/>
            <person name="Sarrocco S."/>
            <person name="Picot A."/>
            <person name="Baraldi E."/>
            <person name="Sukno S."/>
            <person name="Thon M."/>
            <person name="Le Floch G."/>
        </authorList>
    </citation>
    <scope>NUCLEOTIDE SEQUENCE</scope>
    <source>
        <strain evidence="2">IMI 504893</strain>
    </source>
</reference>
<dbReference type="EMBL" id="CP019474">
    <property type="protein sequence ID" value="UQC78362.1"/>
    <property type="molecule type" value="Genomic_DNA"/>
</dbReference>
<keyword evidence="3" id="KW-1185">Reference proteome</keyword>
<proteinExistence type="predicted"/>
<dbReference type="RefSeq" id="XP_049139999.1">
    <property type="nucleotide sequence ID" value="XM_049282856.1"/>
</dbReference>
<organism evidence="2 3">
    <name type="scientific">Colletotrichum lupini</name>
    <dbReference type="NCBI Taxonomy" id="145971"/>
    <lineage>
        <taxon>Eukaryota</taxon>
        <taxon>Fungi</taxon>
        <taxon>Dikarya</taxon>
        <taxon>Ascomycota</taxon>
        <taxon>Pezizomycotina</taxon>
        <taxon>Sordariomycetes</taxon>
        <taxon>Hypocreomycetidae</taxon>
        <taxon>Glomerellales</taxon>
        <taxon>Glomerellaceae</taxon>
        <taxon>Colletotrichum</taxon>
        <taxon>Colletotrichum acutatum species complex</taxon>
    </lineage>
</organism>
<evidence type="ECO:0000313" key="3">
    <source>
        <dbReference type="Proteomes" id="UP000830671"/>
    </source>
</evidence>
<gene>
    <name evidence="2" type="ORF">CLUP02_03839</name>
</gene>